<keyword evidence="1" id="KW-0812">Transmembrane</keyword>
<keyword evidence="3" id="KW-1185">Reference proteome</keyword>
<evidence type="ECO:0000256" key="1">
    <source>
        <dbReference type="SAM" id="Phobius"/>
    </source>
</evidence>
<accession>A0A4U6D9T5</accession>
<evidence type="ECO:0000313" key="3">
    <source>
        <dbReference type="Proteomes" id="UP000304900"/>
    </source>
</evidence>
<dbReference type="OrthoDB" id="3542357at2"/>
<dbReference type="RefSeq" id="WP_137338580.1">
    <property type="nucleotide sequence ID" value="NZ_BSQH01000024.1"/>
</dbReference>
<proteinExistence type="predicted"/>
<dbReference type="Proteomes" id="UP000304900">
    <property type="component" value="Unassembled WGS sequence"/>
</dbReference>
<comment type="caution">
    <text evidence="2">The sequence shown here is derived from an EMBL/GenBank/DDBJ whole genome shotgun (WGS) entry which is preliminary data.</text>
</comment>
<dbReference type="EMBL" id="SZVO01000001">
    <property type="protein sequence ID" value="TKT94292.1"/>
    <property type="molecule type" value="Genomic_DNA"/>
</dbReference>
<feature type="transmembrane region" description="Helical" evidence="1">
    <location>
        <begin position="6"/>
        <end position="29"/>
    </location>
</feature>
<protein>
    <recommendedName>
        <fullName evidence="4">DUF4760 domain-containing protein</fullName>
    </recommendedName>
</protein>
<organism evidence="2 3">
    <name type="scientific">Dyadobacter frigoris</name>
    <dbReference type="NCBI Taxonomy" id="2576211"/>
    <lineage>
        <taxon>Bacteria</taxon>
        <taxon>Pseudomonadati</taxon>
        <taxon>Bacteroidota</taxon>
        <taxon>Cytophagia</taxon>
        <taxon>Cytophagales</taxon>
        <taxon>Spirosomataceae</taxon>
        <taxon>Dyadobacter</taxon>
    </lineage>
</organism>
<evidence type="ECO:0008006" key="4">
    <source>
        <dbReference type="Google" id="ProtNLM"/>
    </source>
</evidence>
<sequence length="158" mass="18882">MEQELYNLLSVIVSIVTLIFTVIGLYAVYIQIRKIRETAWSNTHSKLCDQSFELLRFFSDNPNCYDYLYKGKELDENSPDRVFILLATEALANFMEHIILQKDNLPTKQWDVWRRFVYTEFKCSIVVRNFILENREWYSLELLEIADECKILYSIKSK</sequence>
<reference evidence="2 3" key="1">
    <citation type="submission" date="2019-05" db="EMBL/GenBank/DDBJ databases">
        <title>Dyadobacter AR-3-8 sp. nov., isolated from arctic soil.</title>
        <authorList>
            <person name="Chaudhary D.K."/>
        </authorList>
    </citation>
    <scope>NUCLEOTIDE SEQUENCE [LARGE SCALE GENOMIC DNA]</scope>
    <source>
        <strain evidence="2 3">AR-3-8</strain>
    </source>
</reference>
<evidence type="ECO:0000313" key="2">
    <source>
        <dbReference type="EMBL" id="TKT94292.1"/>
    </source>
</evidence>
<keyword evidence="1" id="KW-1133">Transmembrane helix</keyword>
<keyword evidence="1" id="KW-0472">Membrane</keyword>
<gene>
    <name evidence="2" type="ORF">FDK13_03505</name>
</gene>
<name>A0A4U6D9T5_9BACT</name>
<dbReference type="AlphaFoldDB" id="A0A4U6D9T5"/>